<keyword evidence="3" id="KW-1185">Reference proteome</keyword>
<protein>
    <recommendedName>
        <fullName evidence="1">Aminoglycoside phosphotransferase domain-containing protein</fullName>
    </recommendedName>
</protein>
<dbReference type="AlphaFoldDB" id="A0A1E5LBW6"/>
<comment type="caution">
    <text evidence="2">The sequence shown here is derived from an EMBL/GenBank/DDBJ whole genome shotgun (WGS) entry which is preliminary data.</text>
</comment>
<dbReference type="OrthoDB" id="2373610at2"/>
<dbReference type="InterPro" id="IPR002575">
    <property type="entry name" value="Aminoglycoside_PTrfase"/>
</dbReference>
<accession>A0A1E5LBW6</accession>
<evidence type="ECO:0000259" key="1">
    <source>
        <dbReference type="Pfam" id="PF01636"/>
    </source>
</evidence>
<sequence>MRDKAGDGFFRNRLFLTEKIGLNIYEIQVIRPHVLKINTSDGTFIVKGFESKKKLEAQIQLARLLKYYGSSHHISFHKLRDNLDYFWSDQKFWAVMPYVKPIRNFTYSRETDRLNGVKRLIQFHDDTGKVRRKVRELFDSYCLLSKWRERYLTFTHYSSYIMQWIDYQSINTITNIGYWVLEHLSERDLALLEGEAKQAASLIHGDCAEHNFILNSTGVYLIDYDLVARAPYSYDLLQFANRILPYLEWSLEELEKIEPFSHLIQQQWFITALMFPTDIYREWNRHLRQEKPSVNKLRSLQQWTQNEVKQRKKFVEKIQAMVR</sequence>
<proteinExistence type="predicted"/>
<evidence type="ECO:0000313" key="3">
    <source>
        <dbReference type="Proteomes" id="UP000095209"/>
    </source>
</evidence>
<evidence type="ECO:0000313" key="2">
    <source>
        <dbReference type="EMBL" id="OEH91479.1"/>
    </source>
</evidence>
<dbReference type="Proteomes" id="UP000095209">
    <property type="component" value="Unassembled WGS sequence"/>
</dbReference>
<name>A0A1E5LBW6_9BACI</name>
<dbReference type="EMBL" id="MJEH01000061">
    <property type="protein sequence ID" value="OEH91479.1"/>
    <property type="molecule type" value="Genomic_DNA"/>
</dbReference>
<dbReference type="InterPro" id="IPR011009">
    <property type="entry name" value="Kinase-like_dom_sf"/>
</dbReference>
<feature type="domain" description="Aminoglycoside phosphotransferase" evidence="1">
    <location>
        <begin position="179"/>
        <end position="241"/>
    </location>
</feature>
<gene>
    <name evidence="2" type="ORF">BFG57_05020</name>
</gene>
<organism evidence="2 3">
    <name type="scientific">Bacillus solimangrovi</name>
    <dbReference type="NCBI Taxonomy" id="1305675"/>
    <lineage>
        <taxon>Bacteria</taxon>
        <taxon>Bacillati</taxon>
        <taxon>Bacillota</taxon>
        <taxon>Bacilli</taxon>
        <taxon>Bacillales</taxon>
        <taxon>Bacillaceae</taxon>
        <taxon>Bacillus</taxon>
    </lineage>
</organism>
<dbReference type="Gene3D" id="3.90.1200.10">
    <property type="match status" value="1"/>
</dbReference>
<dbReference type="Gene3D" id="3.30.200.20">
    <property type="entry name" value="Phosphorylase Kinase, domain 1"/>
    <property type="match status" value="1"/>
</dbReference>
<dbReference type="RefSeq" id="WP_069718487.1">
    <property type="nucleotide sequence ID" value="NZ_MJEH01000061.1"/>
</dbReference>
<dbReference type="STRING" id="1305675.BFG57_05020"/>
<dbReference type="Pfam" id="PF01636">
    <property type="entry name" value="APH"/>
    <property type="match status" value="1"/>
</dbReference>
<dbReference type="SUPFAM" id="SSF56112">
    <property type="entry name" value="Protein kinase-like (PK-like)"/>
    <property type="match status" value="1"/>
</dbReference>
<reference evidence="2 3" key="1">
    <citation type="submission" date="2016-08" db="EMBL/GenBank/DDBJ databases">
        <title>Genome of Bacillus solimangrovi GH2-4.</title>
        <authorList>
            <person name="Lim S."/>
            <person name="Kim B.-C."/>
        </authorList>
    </citation>
    <scope>NUCLEOTIDE SEQUENCE [LARGE SCALE GENOMIC DNA]</scope>
    <source>
        <strain evidence="2 3">GH2-4</strain>
    </source>
</reference>